<dbReference type="PANTHER" id="PTHR43700">
    <property type="entry name" value="PHOSPHORIBOSYLAMINOIMIDAZOLE-SUCCINOCARBOXAMIDE SYNTHASE"/>
    <property type="match status" value="1"/>
</dbReference>
<keyword evidence="5 8" id="KW-0658">Purine biosynthesis</keyword>
<dbReference type="InterPro" id="IPR001636">
    <property type="entry name" value="SAICAR_synth"/>
</dbReference>
<dbReference type="EC" id="6.3.2.6" evidence="8"/>
<evidence type="ECO:0000256" key="4">
    <source>
        <dbReference type="ARBA" id="ARBA00022741"/>
    </source>
</evidence>
<evidence type="ECO:0000313" key="11">
    <source>
        <dbReference type="Proteomes" id="UP001168167"/>
    </source>
</evidence>
<evidence type="ECO:0000313" key="10">
    <source>
        <dbReference type="EMBL" id="MDM5147610.1"/>
    </source>
</evidence>
<dbReference type="EMBL" id="JANQAO010000002">
    <property type="protein sequence ID" value="MDM5147610.1"/>
    <property type="molecule type" value="Genomic_DNA"/>
</dbReference>
<dbReference type="InterPro" id="IPR028923">
    <property type="entry name" value="SAICAR_synt/ADE2_N"/>
</dbReference>
<evidence type="ECO:0000256" key="1">
    <source>
        <dbReference type="ARBA" id="ARBA00004672"/>
    </source>
</evidence>
<feature type="domain" description="SAICAR synthetase/ADE2 N-terminal" evidence="9">
    <location>
        <begin position="15"/>
        <end position="265"/>
    </location>
</feature>
<dbReference type="Proteomes" id="UP001168167">
    <property type="component" value="Unassembled WGS sequence"/>
</dbReference>
<dbReference type="SUPFAM" id="SSF56104">
    <property type="entry name" value="SAICAR synthase-like"/>
    <property type="match status" value="1"/>
</dbReference>
<evidence type="ECO:0000256" key="5">
    <source>
        <dbReference type="ARBA" id="ARBA00022755"/>
    </source>
</evidence>
<dbReference type="GO" id="GO:0004639">
    <property type="term" value="F:phosphoribosylaminoimidazolesuccinocarboxamide synthase activity"/>
    <property type="evidence" value="ECO:0007669"/>
    <property type="project" value="UniProtKB-EC"/>
</dbReference>
<comment type="caution">
    <text evidence="10">The sequence shown here is derived from an EMBL/GenBank/DDBJ whole genome shotgun (WGS) entry which is preliminary data.</text>
</comment>
<dbReference type="Gene3D" id="3.30.200.20">
    <property type="entry name" value="Phosphorylase Kinase, domain 1"/>
    <property type="match status" value="1"/>
</dbReference>
<comment type="similarity">
    <text evidence="2 8">Belongs to the SAICAR synthetase family.</text>
</comment>
<reference evidence="10" key="2">
    <citation type="journal article" date="2023" name="Microbiome">
        <title>Synthase-selected sorting approach identifies a beta-lactone synthase in a nudibranch symbiotic bacterium.</title>
        <authorList>
            <person name="Dzunkova M."/>
            <person name="La Clair J.J."/>
            <person name="Tyml T."/>
            <person name="Doud D."/>
            <person name="Schulz F."/>
            <person name="Piquer-Esteban S."/>
            <person name="Porcel Sanchis D."/>
            <person name="Osborn A."/>
            <person name="Robinson D."/>
            <person name="Louie K.B."/>
            <person name="Bowen B.P."/>
            <person name="Bowers R.M."/>
            <person name="Lee J."/>
            <person name="Arnau V."/>
            <person name="Diaz-Villanueva W."/>
            <person name="Stepanauskas R."/>
            <person name="Gosliner T."/>
            <person name="Date S.V."/>
            <person name="Northen T.R."/>
            <person name="Cheng J.F."/>
            <person name="Burkart M.D."/>
            <person name="Woyke T."/>
        </authorList>
    </citation>
    <scope>NUCLEOTIDE SEQUENCE</scope>
    <source>
        <strain evidence="10">Df01</strain>
    </source>
</reference>
<evidence type="ECO:0000256" key="3">
    <source>
        <dbReference type="ARBA" id="ARBA00022598"/>
    </source>
</evidence>
<dbReference type="PANTHER" id="PTHR43700:SF1">
    <property type="entry name" value="PHOSPHORIBOSYLAMINOIMIDAZOLE-SUCCINOCARBOXAMIDE SYNTHASE"/>
    <property type="match status" value="1"/>
</dbReference>
<name>A0ABT7QLZ2_9GAMM</name>
<dbReference type="PROSITE" id="PS01057">
    <property type="entry name" value="SAICAR_SYNTHETASE_1"/>
    <property type="match status" value="1"/>
</dbReference>
<keyword evidence="4 8" id="KW-0547">Nucleotide-binding</keyword>
<protein>
    <recommendedName>
        <fullName evidence="8">Phosphoribosylaminoimidazole-succinocarboxamide synthase</fullName>
        <ecNumber evidence="8">6.3.2.6</ecNumber>
    </recommendedName>
    <alternativeName>
        <fullName evidence="8">SAICAR synthetase</fullName>
    </alternativeName>
</protein>
<dbReference type="CDD" id="cd01414">
    <property type="entry name" value="SAICAR_synt_Sc"/>
    <property type="match status" value="1"/>
</dbReference>
<sequence>MSGLWQSSLHSLPLIGRGKVRDMYAVDDNRLLIVQSDRISAFDVIMKEPLPGKGAVLTAMSHFWFSHLAHVVKNHLTEEAPESVVAADEQEQVIGRAMLVQRLKPLPIEAVCRGYLIGSGWKDYQRTNSVCGVSLPAGLPLAGKLPEVIFTPATKAEQGEHDENISYSQMASIVGTDTAEKVRETTLRLYREAAEYALARGIIIADTKFEFALDDDGELILIDEALTPDSSRFWPAESWQAGHNPASFDKQILRDWLETLDWDKSPPPPTLPPEIIASTIAKYEDIRNRLLGDTA</sequence>
<dbReference type="Gene3D" id="3.30.470.20">
    <property type="entry name" value="ATP-grasp fold, B domain"/>
    <property type="match status" value="1"/>
</dbReference>
<dbReference type="Pfam" id="PF01259">
    <property type="entry name" value="SAICAR_synt"/>
    <property type="match status" value="1"/>
</dbReference>
<proteinExistence type="inferred from homology"/>
<accession>A0ABT7QLZ2</accession>
<comment type="catalytic activity">
    <reaction evidence="7 8">
        <text>5-amino-1-(5-phospho-D-ribosyl)imidazole-4-carboxylate + L-aspartate + ATP = (2S)-2-[5-amino-1-(5-phospho-beta-D-ribosyl)imidazole-4-carboxamido]succinate + ADP + phosphate + 2 H(+)</text>
        <dbReference type="Rhea" id="RHEA:22628"/>
        <dbReference type="ChEBI" id="CHEBI:15378"/>
        <dbReference type="ChEBI" id="CHEBI:29991"/>
        <dbReference type="ChEBI" id="CHEBI:30616"/>
        <dbReference type="ChEBI" id="CHEBI:43474"/>
        <dbReference type="ChEBI" id="CHEBI:58443"/>
        <dbReference type="ChEBI" id="CHEBI:77657"/>
        <dbReference type="ChEBI" id="CHEBI:456216"/>
        <dbReference type="EC" id="6.3.2.6"/>
    </reaction>
</comment>
<evidence type="ECO:0000256" key="2">
    <source>
        <dbReference type="ARBA" id="ARBA00010190"/>
    </source>
</evidence>
<dbReference type="InterPro" id="IPR018236">
    <property type="entry name" value="SAICAR_synthetase_CS"/>
</dbReference>
<organism evidence="10 11">
    <name type="scientific">Candidatus Doriopsillibacter californiensis</name>
    <dbReference type="NCBI Taxonomy" id="2970740"/>
    <lineage>
        <taxon>Bacteria</taxon>
        <taxon>Pseudomonadati</taxon>
        <taxon>Pseudomonadota</taxon>
        <taxon>Gammaproteobacteria</taxon>
        <taxon>Candidatus Tethybacterales</taxon>
        <taxon>Candidatus Persebacteraceae</taxon>
        <taxon>Candidatus Doriopsillibacter</taxon>
    </lineage>
</organism>
<keyword evidence="6 8" id="KW-0067">ATP-binding</keyword>
<evidence type="ECO:0000256" key="8">
    <source>
        <dbReference type="HAMAP-Rule" id="MF_00137"/>
    </source>
</evidence>
<evidence type="ECO:0000256" key="7">
    <source>
        <dbReference type="ARBA" id="ARBA00048475"/>
    </source>
</evidence>
<keyword evidence="3 8" id="KW-0436">Ligase</keyword>
<dbReference type="NCBIfam" id="TIGR00081">
    <property type="entry name" value="purC"/>
    <property type="match status" value="1"/>
</dbReference>
<reference evidence="10" key="1">
    <citation type="submission" date="2022-08" db="EMBL/GenBank/DDBJ databases">
        <authorList>
            <person name="Dzunkova M."/>
            <person name="La Clair J."/>
            <person name="Tyml T."/>
            <person name="Doud D."/>
            <person name="Schulz F."/>
            <person name="Piquer S."/>
            <person name="Porcel Sanchis D."/>
            <person name="Osborn A."/>
            <person name="Robinson D."/>
            <person name="Louie K.B."/>
            <person name="Bowen B.P."/>
            <person name="Bowers R."/>
            <person name="Lee J."/>
            <person name="Arnau Llombart V."/>
            <person name="Diaz Villanueva W."/>
            <person name="Gosliner T."/>
            <person name="Northen T."/>
            <person name="Cheng J.-F."/>
            <person name="Burkart M.D."/>
            <person name="Woyke T."/>
        </authorList>
    </citation>
    <scope>NUCLEOTIDE SEQUENCE</scope>
    <source>
        <strain evidence="10">Df01</strain>
    </source>
</reference>
<dbReference type="HAMAP" id="MF_00137">
    <property type="entry name" value="SAICAR_synth"/>
    <property type="match status" value="1"/>
</dbReference>
<gene>
    <name evidence="8" type="primary">purC</name>
    <name evidence="10" type="ORF">NQX30_04400</name>
</gene>
<evidence type="ECO:0000259" key="9">
    <source>
        <dbReference type="Pfam" id="PF01259"/>
    </source>
</evidence>
<comment type="pathway">
    <text evidence="1 8">Purine metabolism; IMP biosynthesis via de novo pathway; 5-amino-1-(5-phospho-D-ribosyl)imidazole-4-carboxamide from 5-amino-1-(5-phospho-D-ribosyl)imidazole-4-carboxylate: step 1/2.</text>
</comment>
<keyword evidence="11" id="KW-1185">Reference proteome</keyword>
<dbReference type="NCBIfam" id="NF010568">
    <property type="entry name" value="PRK13961.1"/>
    <property type="match status" value="1"/>
</dbReference>
<evidence type="ECO:0000256" key="6">
    <source>
        <dbReference type="ARBA" id="ARBA00022840"/>
    </source>
</evidence>